<dbReference type="RefSeq" id="WP_286214251.1">
    <property type="nucleotide sequence ID" value="NZ_AP027736.1"/>
</dbReference>
<evidence type="ECO:0000256" key="1">
    <source>
        <dbReference type="SAM" id="MobiDB-lite"/>
    </source>
</evidence>
<evidence type="ECO:0000259" key="2">
    <source>
        <dbReference type="PROSITE" id="PS50022"/>
    </source>
</evidence>
<accession>A0ABP9WK22</accession>
<dbReference type="PROSITE" id="PS50022">
    <property type="entry name" value="FA58C_3"/>
    <property type="match status" value="1"/>
</dbReference>
<dbReference type="InterPro" id="IPR000421">
    <property type="entry name" value="FA58C"/>
</dbReference>
<feature type="region of interest" description="Disordered" evidence="1">
    <location>
        <begin position="74"/>
        <end position="95"/>
    </location>
</feature>
<feature type="compositionally biased region" description="Low complexity" evidence="1">
    <location>
        <begin position="75"/>
        <end position="84"/>
    </location>
</feature>
<feature type="domain" description="F5/8 type C" evidence="2">
    <location>
        <begin position="57"/>
        <end position="214"/>
    </location>
</feature>
<dbReference type="InterPro" id="IPR008979">
    <property type="entry name" value="Galactose-bd-like_sf"/>
</dbReference>
<comment type="caution">
    <text evidence="4">The sequence shown here is derived from an EMBL/GenBank/DDBJ whole genome shotgun (WGS) entry which is preliminary data.</text>
</comment>
<gene>
    <name evidence="4" type="ORF">Lsed01_02405</name>
</gene>
<reference evidence="4 5" key="1">
    <citation type="submission" date="2024-02" db="EMBL/GenBank/DDBJ databases">
        <title>Lysinimicrobium sediminis NBRC 112286.</title>
        <authorList>
            <person name="Ichikawa N."/>
            <person name="Katano-Makiyama Y."/>
            <person name="Hidaka K."/>
        </authorList>
    </citation>
    <scope>NUCLEOTIDE SEQUENCE [LARGE SCALE GENOMIC DNA]</scope>
    <source>
        <strain evidence="4 5">NBRC 112286</strain>
    </source>
</reference>
<keyword evidence="5" id="KW-1185">Reference proteome</keyword>
<evidence type="ECO:0000259" key="3">
    <source>
        <dbReference type="PROSITE" id="PS51272"/>
    </source>
</evidence>
<dbReference type="Proteomes" id="UP001426770">
    <property type="component" value="Unassembled WGS sequence"/>
</dbReference>
<dbReference type="PROSITE" id="PS51272">
    <property type="entry name" value="SLH"/>
    <property type="match status" value="1"/>
</dbReference>
<proteinExistence type="predicted"/>
<name>A0ABP9WK22_9MICO</name>
<dbReference type="Gene3D" id="2.60.120.260">
    <property type="entry name" value="Galactose-binding domain-like"/>
    <property type="match status" value="1"/>
</dbReference>
<feature type="domain" description="SLH" evidence="3">
    <location>
        <begin position="384"/>
        <end position="443"/>
    </location>
</feature>
<sequence length="443" mass="45432">MDSRTVTDPTSVTVFAGAPLASVQDAAPTSVDAQDFAAPGEVTVSGAAQTASGALDASLTVLITESTLVNINPDSTTTASATSTESGYPVDRTRNRVQNDKGWSNWVGSNKPLQDTLTYQYAGMRDLGSVAVSFYADGNMSSWAQTTAIEYRDADGAWQTVPGLGAITLSNSTAGGAPVIGETFEPVRGDALRVVLNAFPNTHMVDSEVEVGALAPSPAAEAGLATLRVDGVEVDGFDRDVTEYEATSVGAQYPTVSAVAVDREARVTVTQPSGDNGGVATVTVRSADGSVTESSTVAITRQVGVEAALPARVTTGTAVTATVETDPADAALAFEWLLDGDVVGKDSTYEAPASAVGAELAVRVAATADGFTAGSITSATATVEPPVSFVDVEGSEHAVAIGWLAAEGISTGWSTPAGQEFRPLADITRDAMAAFLYRFDQLD</sequence>
<evidence type="ECO:0008006" key="6">
    <source>
        <dbReference type="Google" id="ProtNLM"/>
    </source>
</evidence>
<dbReference type="SUPFAM" id="SSF49785">
    <property type="entry name" value="Galactose-binding domain-like"/>
    <property type="match status" value="1"/>
</dbReference>
<evidence type="ECO:0000313" key="4">
    <source>
        <dbReference type="EMBL" id="GAA5519944.1"/>
    </source>
</evidence>
<protein>
    <recommendedName>
        <fullName evidence="6">S-layer homology domain-containing protein</fullName>
    </recommendedName>
</protein>
<organism evidence="4 5">
    <name type="scientific">Demequina sediminis</name>
    <dbReference type="NCBI Taxonomy" id="1930058"/>
    <lineage>
        <taxon>Bacteria</taxon>
        <taxon>Bacillati</taxon>
        <taxon>Actinomycetota</taxon>
        <taxon>Actinomycetes</taxon>
        <taxon>Micrococcales</taxon>
        <taxon>Demequinaceae</taxon>
        <taxon>Demequina</taxon>
    </lineage>
</organism>
<dbReference type="EMBL" id="BAABRR010000015">
    <property type="protein sequence ID" value="GAA5519944.1"/>
    <property type="molecule type" value="Genomic_DNA"/>
</dbReference>
<evidence type="ECO:0000313" key="5">
    <source>
        <dbReference type="Proteomes" id="UP001426770"/>
    </source>
</evidence>
<dbReference type="InterPro" id="IPR001119">
    <property type="entry name" value="SLH_dom"/>
</dbReference>